<feature type="transmembrane region" description="Helical" evidence="1">
    <location>
        <begin position="113"/>
        <end position="137"/>
    </location>
</feature>
<evidence type="ECO:0008006" key="4">
    <source>
        <dbReference type="Google" id="ProtNLM"/>
    </source>
</evidence>
<feature type="transmembrane region" description="Helical" evidence="1">
    <location>
        <begin position="188"/>
        <end position="208"/>
    </location>
</feature>
<feature type="transmembrane region" description="Helical" evidence="1">
    <location>
        <begin position="143"/>
        <end position="168"/>
    </location>
</feature>
<keyword evidence="1" id="KW-1133">Transmembrane helix</keyword>
<name>A0A369TU73_9RHOB</name>
<dbReference type="OrthoDB" id="7704812at2"/>
<keyword evidence="3" id="KW-1185">Reference proteome</keyword>
<evidence type="ECO:0000313" key="3">
    <source>
        <dbReference type="Proteomes" id="UP000253977"/>
    </source>
</evidence>
<dbReference type="EMBL" id="QPMK01000001">
    <property type="protein sequence ID" value="RDD68294.1"/>
    <property type="molecule type" value="Genomic_DNA"/>
</dbReference>
<sequence>MKGLQIFTHSVRLVFSNLENALRVSLVLYLVQAANSIFLYLNPPEMTEMAGTEFPVMDPGTAGSSLLLSILAVIASLWIAVAWHRFVLAEEYPTGWLPRWHGSNMLSYLGRSILLGLLIAFAVVAASIPISLIAMVAPPLVAMVPFFMIGFGAYLFFRLSVMLPAAALGEKLRLGEAWDATKGETGTLLTLTAIVVAASIVVQLPTLLSGDATSFISLVYALVVNWFATVIGISLLTTLYGHFIEKRPID</sequence>
<protein>
    <recommendedName>
        <fullName evidence="4">Glycerophosphoryl diester phosphodiesterase membrane domain-containing protein</fullName>
    </recommendedName>
</protein>
<keyword evidence="1" id="KW-0812">Transmembrane</keyword>
<organism evidence="2 3">
    <name type="scientific">Thalassococcus profundi</name>
    <dbReference type="NCBI Taxonomy" id="2282382"/>
    <lineage>
        <taxon>Bacteria</taxon>
        <taxon>Pseudomonadati</taxon>
        <taxon>Pseudomonadota</taxon>
        <taxon>Alphaproteobacteria</taxon>
        <taxon>Rhodobacterales</taxon>
        <taxon>Roseobacteraceae</taxon>
        <taxon>Thalassococcus</taxon>
    </lineage>
</organism>
<evidence type="ECO:0000256" key="1">
    <source>
        <dbReference type="SAM" id="Phobius"/>
    </source>
</evidence>
<feature type="transmembrane region" description="Helical" evidence="1">
    <location>
        <begin position="214"/>
        <end position="240"/>
    </location>
</feature>
<comment type="caution">
    <text evidence="2">The sequence shown here is derived from an EMBL/GenBank/DDBJ whole genome shotgun (WGS) entry which is preliminary data.</text>
</comment>
<dbReference type="Proteomes" id="UP000253977">
    <property type="component" value="Unassembled WGS sequence"/>
</dbReference>
<accession>A0A369TU73</accession>
<keyword evidence="1" id="KW-0472">Membrane</keyword>
<dbReference type="AlphaFoldDB" id="A0A369TU73"/>
<dbReference type="RefSeq" id="WP_114509274.1">
    <property type="nucleotide sequence ID" value="NZ_QPMK01000001.1"/>
</dbReference>
<gene>
    <name evidence="2" type="ORF">DU478_02145</name>
</gene>
<feature type="transmembrane region" description="Helical" evidence="1">
    <location>
        <begin position="61"/>
        <end position="83"/>
    </location>
</feature>
<evidence type="ECO:0000313" key="2">
    <source>
        <dbReference type="EMBL" id="RDD68294.1"/>
    </source>
</evidence>
<feature type="transmembrane region" description="Helical" evidence="1">
    <location>
        <begin position="21"/>
        <end position="41"/>
    </location>
</feature>
<proteinExistence type="predicted"/>
<reference evidence="2 3" key="1">
    <citation type="submission" date="2018-07" db="EMBL/GenBank/DDBJ databases">
        <title>Thalassococcus profundi sp. nov., a marine bacterium isolated from deep seawater of Okinawa Trough.</title>
        <authorList>
            <person name="Yu M."/>
        </authorList>
    </citation>
    <scope>NUCLEOTIDE SEQUENCE [LARGE SCALE GENOMIC DNA]</scope>
    <source>
        <strain evidence="2 3">WRAS1</strain>
    </source>
</reference>